<dbReference type="EMBL" id="JADEXG010000025">
    <property type="protein sequence ID" value="MBE9078002.1"/>
    <property type="molecule type" value="Genomic_DNA"/>
</dbReference>
<dbReference type="PRINTS" id="PR00411">
    <property type="entry name" value="PNDRDTASEI"/>
</dbReference>
<evidence type="ECO:0000313" key="7">
    <source>
        <dbReference type="EMBL" id="MBE9078002.1"/>
    </source>
</evidence>
<keyword evidence="3" id="KW-0285">Flavoprotein</keyword>
<keyword evidence="8" id="KW-1185">Reference proteome</keyword>
<organism evidence="7 8">
    <name type="scientific">Vasconcelosia minhoensis LEGE 07310</name>
    <dbReference type="NCBI Taxonomy" id="915328"/>
    <lineage>
        <taxon>Bacteria</taxon>
        <taxon>Bacillati</taxon>
        <taxon>Cyanobacteriota</taxon>
        <taxon>Cyanophyceae</taxon>
        <taxon>Nodosilineales</taxon>
        <taxon>Cymatolegaceae</taxon>
        <taxon>Vasconcelosia</taxon>
        <taxon>Vasconcelosia minhoensis</taxon>
    </lineage>
</organism>
<dbReference type="AlphaFoldDB" id="A0A8J7A700"/>
<dbReference type="InterPro" id="IPR023753">
    <property type="entry name" value="FAD/NAD-binding_dom"/>
</dbReference>
<dbReference type="Proteomes" id="UP000636505">
    <property type="component" value="Unassembled WGS sequence"/>
</dbReference>
<feature type="domain" description="FAD/NAD(P)-binding" evidence="6">
    <location>
        <begin position="7"/>
        <end position="328"/>
    </location>
</feature>
<dbReference type="GO" id="GO:0003955">
    <property type="term" value="F:NAD(P)H dehydrogenase (quinone) activity"/>
    <property type="evidence" value="ECO:0007669"/>
    <property type="project" value="TreeGrafter"/>
</dbReference>
<dbReference type="PRINTS" id="PR00368">
    <property type="entry name" value="FADPNR"/>
</dbReference>
<proteinExistence type="inferred from homology"/>
<reference evidence="7" key="1">
    <citation type="submission" date="2020-10" db="EMBL/GenBank/DDBJ databases">
        <authorList>
            <person name="Castelo-Branco R."/>
            <person name="Eusebio N."/>
            <person name="Adriana R."/>
            <person name="Vieira A."/>
            <person name="Brugerolle De Fraissinette N."/>
            <person name="Rezende De Castro R."/>
            <person name="Schneider M.P."/>
            <person name="Vasconcelos V."/>
            <person name="Leao P.N."/>
        </authorList>
    </citation>
    <scope>NUCLEOTIDE SEQUENCE</scope>
    <source>
        <strain evidence="7">LEGE 07310</strain>
    </source>
</reference>
<evidence type="ECO:0000256" key="2">
    <source>
        <dbReference type="ARBA" id="ARBA00005272"/>
    </source>
</evidence>
<dbReference type="Gene3D" id="3.50.50.100">
    <property type="match status" value="1"/>
</dbReference>
<keyword evidence="4" id="KW-0274">FAD</keyword>
<comment type="cofactor">
    <cofactor evidence="1">
        <name>FAD</name>
        <dbReference type="ChEBI" id="CHEBI:57692"/>
    </cofactor>
</comment>
<comment type="similarity">
    <text evidence="2">Belongs to the NADH dehydrogenase family.</text>
</comment>
<evidence type="ECO:0000256" key="5">
    <source>
        <dbReference type="ARBA" id="ARBA00023002"/>
    </source>
</evidence>
<evidence type="ECO:0000259" key="6">
    <source>
        <dbReference type="Pfam" id="PF07992"/>
    </source>
</evidence>
<comment type="caution">
    <text evidence="7">The sequence shown here is derived from an EMBL/GenBank/DDBJ whole genome shotgun (WGS) entry which is preliminary data.</text>
</comment>
<dbReference type="RefSeq" id="WP_193907392.1">
    <property type="nucleotide sequence ID" value="NZ_JADEXG010000025.1"/>
</dbReference>
<accession>A0A8J7A700</accession>
<evidence type="ECO:0000256" key="1">
    <source>
        <dbReference type="ARBA" id="ARBA00001974"/>
    </source>
</evidence>
<sequence length="449" mass="49036">MDRLIQQTVILGGGFTGLYAALKLRRNHHPHSVILVDREARFRFRPLLYDYFSEQMDQQQVMPRFEELLGSSGVRFVQDTVAAIDLSDRQVRLHSGRVCPYSHLVIALGSVTGYFGVEGASEYAIAFRDSDDAIALDRKIRTCLDQARQSANPDRRRLLLTFVIIGGGPTGVELAATLADLVPNWFEELGGDPQEVRIVLLSRGAQILKGDINDPLRETAEQQLQRRAVEVITEAAATAVRPKAVDYQQAGQTATIPAATAVWTAGTAAHPLVKDLPIAEQHRDRKGRLIVTPTMQLPEFPEVFAGGDCATVEGESLPPTAQVAHQQGLAIAQNLQALVEGRQLQPADAAIRGTLMKLGLEAAAANIDDRVEVDGEIAHLIRQATYLSRLPSPIHNLQAEMKWFNDAVVDRYLEPQDPGKVVQWVAGAIVAAAVARKVVHALGSDEKSV</sequence>
<evidence type="ECO:0000313" key="8">
    <source>
        <dbReference type="Proteomes" id="UP000636505"/>
    </source>
</evidence>
<dbReference type="InterPro" id="IPR036188">
    <property type="entry name" value="FAD/NAD-bd_sf"/>
</dbReference>
<dbReference type="GO" id="GO:0019646">
    <property type="term" value="P:aerobic electron transport chain"/>
    <property type="evidence" value="ECO:0007669"/>
    <property type="project" value="TreeGrafter"/>
</dbReference>
<evidence type="ECO:0000256" key="4">
    <source>
        <dbReference type="ARBA" id="ARBA00022827"/>
    </source>
</evidence>
<dbReference type="SUPFAM" id="SSF51905">
    <property type="entry name" value="FAD/NAD(P)-binding domain"/>
    <property type="match status" value="2"/>
</dbReference>
<name>A0A8J7A700_9CYAN</name>
<protein>
    <submittedName>
        <fullName evidence="7">NAD(P)/FAD-dependent oxidoreductase</fullName>
    </submittedName>
</protein>
<dbReference type="PANTHER" id="PTHR42913:SF3">
    <property type="entry name" value="64 KDA MITOCHONDRIAL NADH DEHYDROGENASE (EUROFUNG)"/>
    <property type="match status" value="1"/>
</dbReference>
<gene>
    <name evidence="7" type="ORF">IQ241_11980</name>
</gene>
<evidence type="ECO:0000256" key="3">
    <source>
        <dbReference type="ARBA" id="ARBA00022630"/>
    </source>
</evidence>
<dbReference type="Pfam" id="PF07992">
    <property type="entry name" value="Pyr_redox_2"/>
    <property type="match status" value="1"/>
</dbReference>
<dbReference type="PANTHER" id="PTHR42913">
    <property type="entry name" value="APOPTOSIS-INDUCING FACTOR 1"/>
    <property type="match status" value="1"/>
</dbReference>
<dbReference type="InterPro" id="IPR051169">
    <property type="entry name" value="NADH-Q_oxidoreductase"/>
</dbReference>
<keyword evidence="5" id="KW-0560">Oxidoreductase</keyword>